<proteinExistence type="predicted"/>
<comment type="caution">
    <text evidence="2">The sequence shown here is derived from an EMBL/GenBank/DDBJ whole genome shotgun (WGS) entry which is preliminary data.</text>
</comment>
<feature type="region of interest" description="Disordered" evidence="1">
    <location>
        <begin position="21"/>
        <end position="49"/>
    </location>
</feature>
<protein>
    <submittedName>
        <fullName evidence="2">Uncharacterized protein</fullName>
    </submittedName>
</protein>
<dbReference type="Proteomes" id="UP000660262">
    <property type="component" value="Unassembled WGS sequence"/>
</dbReference>
<feature type="region of interest" description="Disordered" evidence="1">
    <location>
        <begin position="113"/>
        <end position="149"/>
    </location>
</feature>
<reference evidence="2" key="1">
    <citation type="submission" date="2020-10" db="EMBL/GenBank/DDBJ databases">
        <title>Unveiling of a novel bifunctional photoreceptor, Dualchrome1, isolated from a cosmopolitan green alga.</title>
        <authorList>
            <person name="Suzuki S."/>
            <person name="Kawachi M."/>
        </authorList>
    </citation>
    <scope>NUCLEOTIDE SEQUENCE</scope>
    <source>
        <strain evidence="2">NIES 2893</strain>
    </source>
</reference>
<dbReference type="AlphaFoldDB" id="A0A830HA08"/>
<name>A0A830HA08_9CHLO</name>
<organism evidence="2 3">
    <name type="scientific">Pycnococcus provasolii</name>
    <dbReference type="NCBI Taxonomy" id="41880"/>
    <lineage>
        <taxon>Eukaryota</taxon>
        <taxon>Viridiplantae</taxon>
        <taxon>Chlorophyta</taxon>
        <taxon>Pseudoscourfieldiophyceae</taxon>
        <taxon>Pseudoscourfieldiales</taxon>
        <taxon>Pycnococcaceae</taxon>
        <taxon>Pycnococcus</taxon>
    </lineage>
</organism>
<evidence type="ECO:0000256" key="1">
    <source>
        <dbReference type="SAM" id="MobiDB-lite"/>
    </source>
</evidence>
<dbReference type="EMBL" id="BNJQ01000005">
    <property type="protein sequence ID" value="GHP03263.1"/>
    <property type="molecule type" value="Genomic_DNA"/>
</dbReference>
<evidence type="ECO:0000313" key="3">
    <source>
        <dbReference type="Proteomes" id="UP000660262"/>
    </source>
</evidence>
<sequence>MQNGVFVPVLSFGGASGASGASGGGASGGGASGASGGGPSISMGAADDNNSNNLKSASGGAFKSIQLGGTFAYWHARNNAQLEHIDALETLTESLKEENANLKKQLDTGNGGIALRISDDGQNAAAGRGGWRESRRRRGGAGDSQSGIRRVKACELQRRESWHVDGVVVERR</sequence>
<feature type="compositionally biased region" description="Gly residues" evidence="1">
    <location>
        <begin position="21"/>
        <end position="39"/>
    </location>
</feature>
<gene>
    <name evidence="2" type="ORF">PPROV_000201800</name>
</gene>
<accession>A0A830HA08</accession>
<keyword evidence="3" id="KW-1185">Reference proteome</keyword>
<evidence type="ECO:0000313" key="2">
    <source>
        <dbReference type="EMBL" id="GHP03263.1"/>
    </source>
</evidence>